<comment type="caution">
    <text evidence="4">The sequence shown here is derived from an EMBL/GenBank/DDBJ whole genome shotgun (WGS) entry which is preliminary data.</text>
</comment>
<dbReference type="GO" id="GO:0042286">
    <property type="term" value="F:glutamate-1-semialdehyde 2,1-aminomutase activity"/>
    <property type="evidence" value="ECO:0007669"/>
    <property type="project" value="UniProtKB-EC"/>
</dbReference>
<comment type="subunit">
    <text evidence="2">Homodimer.</text>
</comment>
<accession>A0ABS6S172</accession>
<dbReference type="RefSeq" id="WP_218253218.1">
    <property type="nucleotide sequence ID" value="NZ_JABXWD010000291.1"/>
</dbReference>
<keyword evidence="2 3" id="KW-0663">Pyridoxal phosphate</keyword>
<dbReference type="PANTHER" id="PTHR43713:SF3">
    <property type="entry name" value="GLUTAMATE-1-SEMIALDEHYDE 2,1-AMINOMUTASE 1, CHLOROPLASTIC-RELATED"/>
    <property type="match status" value="1"/>
</dbReference>
<feature type="modified residue" description="N6-(pyridoxal phosphate)lysine" evidence="2">
    <location>
        <position position="268"/>
    </location>
</feature>
<evidence type="ECO:0000313" key="5">
    <source>
        <dbReference type="Proteomes" id="UP001196980"/>
    </source>
</evidence>
<dbReference type="EMBL" id="JABXWD010000291">
    <property type="protein sequence ID" value="MBV6342601.1"/>
    <property type="molecule type" value="Genomic_DNA"/>
</dbReference>
<dbReference type="InterPro" id="IPR005814">
    <property type="entry name" value="Aminotrans_3"/>
</dbReference>
<dbReference type="PANTHER" id="PTHR43713">
    <property type="entry name" value="GLUTAMATE-1-SEMIALDEHYDE 2,1-AMINOMUTASE"/>
    <property type="match status" value="1"/>
</dbReference>
<dbReference type="PROSITE" id="PS00600">
    <property type="entry name" value="AA_TRANSFER_CLASS_3"/>
    <property type="match status" value="1"/>
</dbReference>
<keyword evidence="5" id="KW-1185">Reference proteome</keyword>
<evidence type="ECO:0000256" key="2">
    <source>
        <dbReference type="HAMAP-Rule" id="MF_00375"/>
    </source>
</evidence>
<reference evidence="4 5" key="1">
    <citation type="journal article" date="2020" name="J Geophys Res Biogeosci">
        <title>Magnetotaxis as an Adaptation to Enable Bacterial Shuttling of Microbial Sulfur and Sulfur Cycling Across Aquatic Oxic#Anoxic Interfaces.</title>
        <authorList>
            <person name="Li J."/>
            <person name="Liu P."/>
            <person name="Wang J."/>
            <person name="Roberts A.P."/>
            <person name="Pan Y."/>
        </authorList>
    </citation>
    <scope>NUCLEOTIDE SEQUENCE [LARGE SCALE GENOMIC DNA]</scope>
    <source>
        <strain evidence="4 5">MYR-1_YQ</strain>
    </source>
</reference>
<name>A0ABS6S172_9BACT</name>
<dbReference type="EC" id="5.4.3.8" evidence="2"/>
<comment type="catalytic activity">
    <reaction evidence="2">
        <text>(S)-4-amino-5-oxopentanoate = 5-aminolevulinate</text>
        <dbReference type="Rhea" id="RHEA:14265"/>
        <dbReference type="ChEBI" id="CHEBI:57501"/>
        <dbReference type="ChEBI" id="CHEBI:356416"/>
        <dbReference type="EC" id="5.4.3.8"/>
    </reaction>
</comment>
<keyword evidence="2 4" id="KW-0413">Isomerase</keyword>
<dbReference type="HAMAP" id="MF_00375">
    <property type="entry name" value="HemL_aminotrans_3"/>
    <property type="match status" value="1"/>
</dbReference>
<evidence type="ECO:0000313" key="4">
    <source>
        <dbReference type="EMBL" id="MBV6342601.1"/>
    </source>
</evidence>
<comment type="subcellular location">
    <subcellularLocation>
        <location evidence="2">Cytoplasm</location>
    </subcellularLocation>
</comment>
<dbReference type="NCBIfam" id="NF000818">
    <property type="entry name" value="PRK00062.1"/>
    <property type="match status" value="1"/>
</dbReference>
<gene>
    <name evidence="2 4" type="primary">hemL</name>
    <name evidence="4" type="ORF">HWQ67_13510</name>
</gene>
<dbReference type="Pfam" id="PF00202">
    <property type="entry name" value="Aminotran_3"/>
    <property type="match status" value="1"/>
</dbReference>
<proteinExistence type="inferred from homology"/>
<keyword evidence="2" id="KW-0963">Cytoplasm</keyword>
<keyword evidence="2" id="KW-0627">Porphyrin biosynthesis</keyword>
<dbReference type="Proteomes" id="UP001196980">
    <property type="component" value="Unassembled WGS sequence"/>
</dbReference>
<comment type="similarity">
    <text evidence="2">Belongs to the class-III pyridoxal-phosphate-dependent aminotransferase family. HemL subfamily.</text>
</comment>
<sequence>MRKHTRSNELFSRAQQLIPGGVNSPVRAFKAVGGNPLFIARAKGSRVYDADDNAYIDYVLSWGPMILGHAHPAVVEAIKGAVENGTSYGAPTALEVELAELVLRLYPSMAKVRFVNSGTEATMSAIRAARAFTKKDKVVKFDGCYHGHADGLLAKAGSGATTLSIPTSPGVPQSFAAETITLPFNNVEAIETVITQQHKEIACIILEPVIGNIGCVLPREGFLQRLRELSARYDIVLIFDEVMTGFRVALGGAQAMYGITPDMTCLGKVIGGGLPVGAYGGKAEIMAMIAPEGPVYQAGTLSGNPIAMTAGIKTLRLLMEGGVYDKLERTAQALQEGLTDAAAKAGANTRFYRVGTMFCQYFSDGDVFDYDTALKADTERYGRFFRLMLEEGVYLAPSQFEAGFISLAHSDSDIEDTVKAAFKSLQAL</sequence>
<dbReference type="InterPro" id="IPR004639">
    <property type="entry name" value="4pyrrol_synth_GluAld_NH2Trfase"/>
</dbReference>
<dbReference type="NCBIfam" id="TIGR00713">
    <property type="entry name" value="hemL"/>
    <property type="match status" value="1"/>
</dbReference>
<evidence type="ECO:0000256" key="3">
    <source>
        <dbReference type="RuleBase" id="RU003560"/>
    </source>
</evidence>
<comment type="cofactor">
    <cofactor evidence="1 2">
        <name>pyridoxal 5'-phosphate</name>
        <dbReference type="ChEBI" id="CHEBI:597326"/>
    </cofactor>
</comment>
<evidence type="ECO:0000256" key="1">
    <source>
        <dbReference type="ARBA" id="ARBA00001933"/>
    </source>
</evidence>
<dbReference type="InterPro" id="IPR049704">
    <property type="entry name" value="Aminotrans_3_PPA_site"/>
</dbReference>
<protein>
    <recommendedName>
        <fullName evidence="2">Glutamate-1-semialdehyde 2,1-aminomutase</fullName>
        <shortName evidence="2">GSA</shortName>
        <ecNumber evidence="2">5.4.3.8</ecNumber>
    </recommendedName>
    <alternativeName>
        <fullName evidence="2">Glutamate-1-semialdehyde aminotransferase</fullName>
        <shortName evidence="2">GSA-AT</shortName>
    </alternativeName>
</protein>
<organism evidence="4 5">
    <name type="scientific">Candidatus Magnetobacterium casense</name>
    <dbReference type="NCBI Taxonomy" id="1455061"/>
    <lineage>
        <taxon>Bacteria</taxon>
        <taxon>Pseudomonadati</taxon>
        <taxon>Nitrospirota</taxon>
        <taxon>Thermodesulfovibrionia</taxon>
        <taxon>Thermodesulfovibrionales</taxon>
        <taxon>Candidatus Magnetobacteriaceae</taxon>
        <taxon>Candidatus Magnetobacterium</taxon>
    </lineage>
</organism>
<dbReference type="CDD" id="cd00610">
    <property type="entry name" value="OAT_like"/>
    <property type="match status" value="1"/>
</dbReference>